<keyword evidence="2" id="KW-1185">Reference proteome</keyword>
<comment type="caution">
    <text evidence="1">The sequence shown here is derived from an EMBL/GenBank/DDBJ whole genome shotgun (WGS) entry which is preliminary data.</text>
</comment>
<dbReference type="EMBL" id="RBIE01000006">
    <property type="protein sequence ID" value="RKQ59880.1"/>
    <property type="molecule type" value="Genomic_DNA"/>
</dbReference>
<evidence type="ECO:0000313" key="1">
    <source>
        <dbReference type="EMBL" id="RKQ59880.1"/>
    </source>
</evidence>
<sequence length="61" mass="6978">MIKAEVVSKSKGNTRNLLDKVVCSKEKIPHTDYMFNPSYVDKKVSRIINRAKELGLIEDVK</sequence>
<protein>
    <submittedName>
        <fullName evidence="1">Uncharacterized protein</fullName>
    </submittedName>
</protein>
<dbReference type="AlphaFoldDB" id="A0A420W5D2"/>
<dbReference type="Proteomes" id="UP000280881">
    <property type="component" value="Unassembled WGS sequence"/>
</dbReference>
<organism evidence="1 2">
    <name type="scientific">Thermovibrio guaymasensis</name>
    <dbReference type="NCBI Taxonomy" id="240167"/>
    <lineage>
        <taxon>Bacteria</taxon>
        <taxon>Pseudomonadati</taxon>
        <taxon>Aquificota</taxon>
        <taxon>Aquificia</taxon>
        <taxon>Desulfurobacteriales</taxon>
        <taxon>Desulfurobacteriaceae</taxon>
        <taxon>Thermovibrio</taxon>
    </lineage>
</organism>
<accession>A0A420W5D2</accession>
<dbReference type="RefSeq" id="WP_121171932.1">
    <property type="nucleotide sequence ID" value="NZ_RBIE01000006.1"/>
</dbReference>
<proteinExistence type="predicted"/>
<reference evidence="1 2" key="1">
    <citation type="submission" date="2018-10" db="EMBL/GenBank/DDBJ databases">
        <title>Genomic Encyclopedia of Type Strains, Phase IV (KMG-IV): sequencing the most valuable type-strain genomes for metagenomic binning, comparative biology and taxonomic classification.</title>
        <authorList>
            <person name="Goeker M."/>
        </authorList>
    </citation>
    <scope>NUCLEOTIDE SEQUENCE [LARGE SCALE GENOMIC DNA]</scope>
    <source>
        <strain evidence="1 2">DSM 15521</strain>
    </source>
</reference>
<evidence type="ECO:0000313" key="2">
    <source>
        <dbReference type="Proteomes" id="UP000280881"/>
    </source>
</evidence>
<name>A0A420W5D2_9BACT</name>
<gene>
    <name evidence="1" type="ORF">C7457_1665</name>
</gene>